<dbReference type="AlphaFoldDB" id="A0A2I0IQP7"/>
<protein>
    <submittedName>
        <fullName evidence="2">Uncharacterized protein</fullName>
    </submittedName>
</protein>
<comment type="caution">
    <text evidence="2">The sequence shown here is derived from an EMBL/GenBank/DDBJ whole genome shotgun (WGS) entry which is preliminary data.</text>
</comment>
<reference evidence="2 3" key="1">
    <citation type="submission" date="2017-11" db="EMBL/GenBank/DDBJ databases">
        <title>De-novo sequencing of pomegranate (Punica granatum L.) genome.</title>
        <authorList>
            <person name="Akparov Z."/>
            <person name="Amiraslanov A."/>
            <person name="Hajiyeva S."/>
            <person name="Abbasov M."/>
            <person name="Kaur K."/>
            <person name="Hamwieh A."/>
            <person name="Solovyev V."/>
            <person name="Salamov A."/>
            <person name="Braich B."/>
            <person name="Kosarev P."/>
            <person name="Mahmoud A."/>
            <person name="Hajiyev E."/>
            <person name="Babayeva S."/>
            <person name="Izzatullayeva V."/>
            <person name="Mammadov A."/>
            <person name="Mammadov A."/>
            <person name="Sharifova S."/>
            <person name="Ojaghi J."/>
            <person name="Eynullazada K."/>
            <person name="Bayramov B."/>
            <person name="Abdulazimova A."/>
            <person name="Shahmuradov I."/>
        </authorList>
    </citation>
    <scope>NUCLEOTIDE SEQUENCE [LARGE SCALE GENOMIC DNA]</scope>
    <source>
        <strain evidence="3">cv. AG2017</strain>
        <tissue evidence="2">Leaf</tissue>
    </source>
</reference>
<dbReference type="EMBL" id="PGOL01002642">
    <property type="protein sequence ID" value="PKI46317.1"/>
    <property type="molecule type" value="Genomic_DNA"/>
</dbReference>
<organism evidence="2 3">
    <name type="scientific">Punica granatum</name>
    <name type="common">Pomegranate</name>
    <dbReference type="NCBI Taxonomy" id="22663"/>
    <lineage>
        <taxon>Eukaryota</taxon>
        <taxon>Viridiplantae</taxon>
        <taxon>Streptophyta</taxon>
        <taxon>Embryophyta</taxon>
        <taxon>Tracheophyta</taxon>
        <taxon>Spermatophyta</taxon>
        <taxon>Magnoliopsida</taxon>
        <taxon>eudicotyledons</taxon>
        <taxon>Gunneridae</taxon>
        <taxon>Pentapetalae</taxon>
        <taxon>rosids</taxon>
        <taxon>malvids</taxon>
        <taxon>Myrtales</taxon>
        <taxon>Lythraceae</taxon>
        <taxon>Punica</taxon>
    </lineage>
</organism>
<sequence>MGTLVRRALLARLRSDPAFFLNGSARSTSSSRDFLFRTVPTYYPHLIEQPPILRSPKRPNLLSDLHRCDAPVSPPVQVRKIGLRPAADACPQLSVPAPPENAGEAGYKRTI</sequence>
<proteinExistence type="predicted"/>
<feature type="region of interest" description="Disordered" evidence="1">
    <location>
        <begin position="92"/>
        <end position="111"/>
    </location>
</feature>
<name>A0A2I0IQP7_PUNGR</name>
<dbReference type="Proteomes" id="UP000233551">
    <property type="component" value="Unassembled WGS sequence"/>
</dbReference>
<evidence type="ECO:0000256" key="1">
    <source>
        <dbReference type="SAM" id="MobiDB-lite"/>
    </source>
</evidence>
<gene>
    <name evidence="2" type="ORF">CRG98_033293</name>
</gene>
<evidence type="ECO:0000313" key="2">
    <source>
        <dbReference type="EMBL" id="PKI46317.1"/>
    </source>
</evidence>
<accession>A0A2I0IQP7</accession>
<evidence type="ECO:0000313" key="3">
    <source>
        <dbReference type="Proteomes" id="UP000233551"/>
    </source>
</evidence>
<keyword evidence="3" id="KW-1185">Reference proteome</keyword>